<dbReference type="Proteomes" id="UP000024635">
    <property type="component" value="Unassembled WGS sequence"/>
</dbReference>
<comment type="caution">
    <text evidence="2">The sequence shown here is derived from an EMBL/GenBank/DDBJ whole genome shotgun (WGS) entry which is preliminary data.</text>
</comment>
<dbReference type="EMBL" id="JARK01000053">
    <property type="protein sequence ID" value="EYC44694.1"/>
    <property type="molecule type" value="Genomic_DNA"/>
</dbReference>
<feature type="transmembrane region" description="Helical" evidence="1">
    <location>
        <begin position="24"/>
        <end position="46"/>
    </location>
</feature>
<protein>
    <recommendedName>
        <fullName evidence="4">7TM GPCR serpentine receptor class x (Srx) domain-containing protein</fullName>
    </recommendedName>
</protein>
<feature type="transmembrane region" description="Helical" evidence="1">
    <location>
        <begin position="241"/>
        <end position="260"/>
    </location>
</feature>
<keyword evidence="1" id="KW-0472">Membrane</keyword>
<dbReference type="InterPro" id="IPR019425">
    <property type="entry name" value="7TM_GPCR_serpentine_rcpt_Srt"/>
</dbReference>
<keyword evidence="3" id="KW-1185">Reference proteome</keyword>
<evidence type="ECO:0000313" key="3">
    <source>
        <dbReference type="Proteomes" id="UP000024635"/>
    </source>
</evidence>
<proteinExistence type="predicted"/>
<dbReference type="AlphaFoldDB" id="A0A016WXZ7"/>
<dbReference type="PANTHER" id="PTHR23021">
    <property type="entry name" value="SERPENTINE RECEPTOR, CLASS T"/>
    <property type="match status" value="1"/>
</dbReference>
<name>A0A016WXZ7_9BILA</name>
<dbReference type="PANTHER" id="PTHR23021:SF82">
    <property type="entry name" value="G PROTEIN-COUPLED RECEPTOR"/>
    <property type="match status" value="1"/>
</dbReference>
<keyword evidence="1" id="KW-0812">Transmembrane</keyword>
<feature type="transmembrane region" description="Helical" evidence="1">
    <location>
        <begin position="280"/>
        <end position="300"/>
    </location>
</feature>
<dbReference type="SUPFAM" id="SSF81321">
    <property type="entry name" value="Family A G protein-coupled receptor-like"/>
    <property type="match status" value="1"/>
</dbReference>
<organism evidence="2 3">
    <name type="scientific">Ancylostoma ceylanicum</name>
    <dbReference type="NCBI Taxonomy" id="53326"/>
    <lineage>
        <taxon>Eukaryota</taxon>
        <taxon>Metazoa</taxon>
        <taxon>Ecdysozoa</taxon>
        <taxon>Nematoda</taxon>
        <taxon>Chromadorea</taxon>
        <taxon>Rhabditida</taxon>
        <taxon>Rhabditina</taxon>
        <taxon>Rhabditomorpha</taxon>
        <taxon>Strongyloidea</taxon>
        <taxon>Ancylostomatidae</taxon>
        <taxon>Ancylostomatinae</taxon>
        <taxon>Ancylostoma</taxon>
    </lineage>
</organism>
<feature type="transmembrane region" description="Helical" evidence="1">
    <location>
        <begin position="210"/>
        <end position="229"/>
    </location>
</feature>
<evidence type="ECO:0008006" key="4">
    <source>
        <dbReference type="Google" id="ProtNLM"/>
    </source>
</evidence>
<dbReference type="Pfam" id="PF10321">
    <property type="entry name" value="7TM_GPCR_Srt"/>
    <property type="match status" value="1"/>
</dbReference>
<feature type="transmembrane region" description="Helical" evidence="1">
    <location>
        <begin position="67"/>
        <end position="91"/>
    </location>
</feature>
<reference evidence="3" key="1">
    <citation type="journal article" date="2015" name="Nat. Genet.">
        <title>The genome and transcriptome of the zoonotic hookworm Ancylostoma ceylanicum identify infection-specific gene families.</title>
        <authorList>
            <person name="Schwarz E.M."/>
            <person name="Hu Y."/>
            <person name="Antoshechkin I."/>
            <person name="Miller M.M."/>
            <person name="Sternberg P.W."/>
            <person name="Aroian R.V."/>
        </authorList>
    </citation>
    <scope>NUCLEOTIDE SEQUENCE</scope>
    <source>
        <strain evidence="3">HY135</strain>
    </source>
</reference>
<feature type="transmembrane region" description="Helical" evidence="1">
    <location>
        <begin position="111"/>
        <end position="135"/>
    </location>
</feature>
<accession>A0A016WXZ7</accession>
<feature type="transmembrane region" description="Helical" evidence="1">
    <location>
        <begin position="155"/>
        <end position="177"/>
    </location>
</feature>
<gene>
    <name evidence="2" type="primary">Acey_s0453.g1713</name>
    <name evidence="2" type="ORF">Y032_0453g1713</name>
</gene>
<evidence type="ECO:0000256" key="1">
    <source>
        <dbReference type="SAM" id="Phobius"/>
    </source>
</evidence>
<keyword evidence="1" id="KW-1133">Transmembrane helix</keyword>
<sequence length="317" mass="36595">MSLHTPTKEHHNISRIVPVAHMEIQIFTLIYGVLIIVTACFVVLLYSFIFKVILSDSEMRGMIVYRFIILLGICDVVEASVHCVTGFAVLFPNFWSTSLDNVSNLPFWRSVFGSILVPTYFCYILTGLLLAFVRFMQIVYPDYAATLFSSGKGKYWLAIVFAVFLPYFGLIISPLSMCKFNLTLYTWEYDMRLPLSYFIISIEQYVQQTMIGLTCFFYITIFVVLWKLGNMYGTSSQRERLIMYQTLFVTIYATVFNIASHNMWWINYGDVPQIFALTTYMWLLSAAVYPFTCLTTNRLADFIISKQLSEIIGSAYD</sequence>
<evidence type="ECO:0000313" key="2">
    <source>
        <dbReference type="EMBL" id="EYC44694.1"/>
    </source>
</evidence>
<dbReference type="OrthoDB" id="5846441at2759"/>